<dbReference type="AlphaFoldDB" id="A0A6G8F140"/>
<dbReference type="SUPFAM" id="SSF53383">
    <property type="entry name" value="PLP-dependent transferases"/>
    <property type="match status" value="1"/>
</dbReference>
<evidence type="ECO:0000256" key="11">
    <source>
        <dbReference type="ARBA" id="ARBA00047481"/>
    </source>
</evidence>
<dbReference type="EMBL" id="MN990733">
    <property type="protein sequence ID" value="QIM09977.1"/>
    <property type="molecule type" value="Genomic_DNA"/>
</dbReference>
<dbReference type="InterPro" id="IPR015421">
    <property type="entry name" value="PyrdxlP-dep_Trfase_major"/>
</dbReference>
<comment type="pathway">
    <text evidence="3">Lipid metabolism.</text>
</comment>
<evidence type="ECO:0000256" key="12">
    <source>
        <dbReference type="HAMAP-Rule" id="MF_01023"/>
    </source>
</evidence>
<evidence type="ECO:0000256" key="10">
    <source>
        <dbReference type="ARBA" id="ARBA00023102"/>
    </source>
</evidence>
<reference evidence="14" key="1">
    <citation type="journal article" date="2020" name="J. ISSAAS">
        <title>Lactobacilli and other gastrointestinal microbiota of Peromyscus leucopus, reservoir host for agents of Lyme disease and other zoonoses in North America.</title>
        <authorList>
            <person name="Milovic A."/>
            <person name="Bassam K."/>
            <person name="Shao H."/>
            <person name="Chatzistamou I."/>
            <person name="Tufts D.M."/>
            <person name="Diuk-Wasser M."/>
            <person name="Barbour A.G."/>
        </authorList>
    </citation>
    <scope>NUCLEOTIDE SEQUENCE</scope>
    <source>
        <strain evidence="14">LL70</strain>
    </source>
</reference>
<dbReference type="CDD" id="cd00609">
    <property type="entry name" value="AAT_like"/>
    <property type="match status" value="1"/>
</dbReference>
<proteinExistence type="inferred from homology"/>
<evidence type="ECO:0000256" key="9">
    <source>
        <dbReference type="ARBA" id="ARBA00022898"/>
    </source>
</evidence>
<feature type="domain" description="Aminotransferase class I/classII large" evidence="13">
    <location>
        <begin position="40"/>
        <end position="341"/>
    </location>
</feature>
<dbReference type="InterPro" id="IPR001917">
    <property type="entry name" value="Aminotrans_II_pyridoxalP_BS"/>
</dbReference>
<dbReference type="InterPro" id="IPR005861">
    <property type="entry name" value="HisP_aminotrans"/>
</dbReference>
<gene>
    <name evidence="14" type="primary">hisC_1</name>
    <name evidence="12" type="synonym">hisC</name>
    <name evidence="14" type="ORF">Prevot485_0760</name>
</gene>
<keyword evidence="10 12" id="KW-0368">Histidine biosynthesis</keyword>
<sequence>MKPLQQLTRPNIWSLAPYSSARSEYSGRAAHVFLDANENPYNDPFNRYPDPLQHEVKARLSQIKGVPEECIFLGNGSDEAIDLVYRCFCEPKQDNVVAICPTYGMYEVCADINNVEYRNVMLNDQYQLEADRVLAACDDNTKVIWLCSPNNPTGNSLHREEVIKVIEQFQGLVVVDEAYIDFSRETPVTRLLPEYPNLIVLQTMSKAWGSAAIRLGMAFASKEIIDLYNKVKYPYNVNLLTQRQALQRMSDTHAVEQWVKLLLHERDRVMLAFSELKICQKVYPTDANFFLAKVDDAQRTYDYLVDKGIIVRNRTRVKLCDNCLRITIGTKEENSELLGALRSM</sequence>
<evidence type="ECO:0000313" key="14">
    <source>
        <dbReference type="EMBL" id="QIM09977.1"/>
    </source>
</evidence>
<organism evidence="14">
    <name type="scientific">uncultured Prevotella sp</name>
    <dbReference type="NCBI Taxonomy" id="159272"/>
    <lineage>
        <taxon>Bacteria</taxon>
        <taxon>Pseudomonadati</taxon>
        <taxon>Bacteroidota</taxon>
        <taxon>Bacteroidia</taxon>
        <taxon>Bacteroidales</taxon>
        <taxon>Prevotellaceae</taxon>
        <taxon>Prevotella</taxon>
        <taxon>environmental samples</taxon>
    </lineage>
</organism>
<evidence type="ECO:0000256" key="7">
    <source>
        <dbReference type="ARBA" id="ARBA00022605"/>
    </source>
</evidence>
<evidence type="ECO:0000256" key="4">
    <source>
        <dbReference type="ARBA" id="ARBA00007970"/>
    </source>
</evidence>
<dbReference type="InterPro" id="IPR004839">
    <property type="entry name" value="Aminotransferase_I/II_large"/>
</dbReference>
<comment type="cofactor">
    <cofactor evidence="1 12">
        <name>pyridoxal 5'-phosphate</name>
        <dbReference type="ChEBI" id="CHEBI:597326"/>
    </cofactor>
</comment>
<dbReference type="HAMAP" id="MF_01023">
    <property type="entry name" value="HisC_aminotrans_2"/>
    <property type="match status" value="1"/>
</dbReference>
<evidence type="ECO:0000256" key="5">
    <source>
        <dbReference type="ARBA" id="ARBA00011738"/>
    </source>
</evidence>
<accession>A0A6G8F140</accession>
<dbReference type="PANTHER" id="PTHR42885:SF2">
    <property type="entry name" value="HISTIDINOL-PHOSPHATE AMINOTRANSFERASE"/>
    <property type="match status" value="1"/>
</dbReference>
<comment type="subunit">
    <text evidence="5 12">Homodimer.</text>
</comment>
<feature type="modified residue" description="N6-(pyridoxal phosphate)lysine" evidence="12">
    <location>
        <position position="206"/>
    </location>
</feature>
<protein>
    <recommendedName>
        <fullName evidence="12">Histidinol-phosphate aminotransferase</fullName>
        <ecNumber evidence="12">2.6.1.9</ecNumber>
    </recommendedName>
    <alternativeName>
        <fullName evidence="12">Imidazole acetol-phosphate transaminase</fullName>
    </alternativeName>
</protein>
<evidence type="ECO:0000256" key="2">
    <source>
        <dbReference type="ARBA" id="ARBA00005011"/>
    </source>
</evidence>
<keyword evidence="7 12" id="KW-0028">Amino-acid biosynthesis</keyword>
<comment type="similarity">
    <text evidence="4 12">Belongs to the class-II pyridoxal-phosphate-dependent aminotransferase family. Histidinol-phosphate aminotransferase subfamily.</text>
</comment>
<keyword evidence="8 12" id="KW-0808">Transferase</keyword>
<dbReference type="GO" id="GO:0004400">
    <property type="term" value="F:histidinol-phosphate transaminase activity"/>
    <property type="evidence" value="ECO:0007669"/>
    <property type="project" value="UniProtKB-UniRule"/>
</dbReference>
<dbReference type="Gene3D" id="3.40.640.10">
    <property type="entry name" value="Type I PLP-dependent aspartate aminotransferase-like (Major domain)"/>
    <property type="match status" value="1"/>
</dbReference>
<evidence type="ECO:0000256" key="3">
    <source>
        <dbReference type="ARBA" id="ARBA00005189"/>
    </source>
</evidence>
<dbReference type="EC" id="2.6.1.9" evidence="12"/>
<comment type="catalytic activity">
    <reaction evidence="11 12">
        <text>L-histidinol phosphate + 2-oxoglutarate = 3-(imidazol-4-yl)-2-oxopropyl phosphate + L-glutamate</text>
        <dbReference type="Rhea" id="RHEA:23744"/>
        <dbReference type="ChEBI" id="CHEBI:16810"/>
        <dbReference type="ChEBI" id="CHEBI:29985"/>
        <dbReference type="ChEBI" id="CHEBI:57766"/>
        <dbReference type="ChEBI" id="CHEBI:57980"/>
        <dbReference type="EC" id="2.6.1.9"/>
    </reaction>
</comment>
<name>A0A6G8F140_9BACT</name>
<keyword evidence="9 12" id="KW-0663">Pyridoxal phosphate</keyword>
<dbReference type="PANTHER" id="PTHR42885">
    <property type="entry name" value="HISTIDINOL-PHOSPHATE AMINOTRANSFERASE-RELATED"/>
    <property type="match status" value="1"/>
</dbReference>
<comment type="pathway">
    <text evidence="2 12">Amino-acid biosynthesis; L-histidine biosynthesis; L-histidine from 5-phospho-alpha-D-ribose 1-diphosphate: step 7/9.</text>
</comment>
<dbReference type="PROSITE" id="PS00599">
    <property type="entry name" value="AA_TRANSFER_CLASS_2"/>
    <property type="match status" value="1"/>
</dbReference>
<dbReference type="InterPro" id="IPR015422">
    <property type="entry name" value="PyrdxlP-dep_Trfase_small"/>
</dbReference>
<evidence type="ECO:0000256" key="1">
    <source>
        <dbReference type="ARBA" id="ARBA00001933"/>
    </source>
</evidence>
<dbReference type="Pfam" id="PF00155">
    <property type="entry name" value="Aminotran_1_2"/>
    <property type="match status" value="1"/>
</dbReference>
<evidence type="ECO:0000256" key="8">
    <source>
        <dbReference type="ARBA" id="ARBA00022679"/>
    </source>
</evidence>
<evidence type="ECO:0000256" key="6">
    <source>
        <dbReference type="ARBA" id="ARBA00022576"/>
    </source>
</evidence>
<dbReference type="GO" id="GO:0000105">
    <property type="term" value="P:L-histidine biosynthetic process"/>
    <property type="evidence" value="ECO:0007669"/>
    <property type="project" value="UniProtKB-UniRule"/>
</dbReference>
<dbReference type="InterPro" id="IPR015424">
    <property type="entry name" value="PyrdxlP-dep_Trfase"/>
</dbReference>
<dbReference type="NCBIfam" id="TIGR01141">
    <property type="entry name" value="hisC"/>
    <property type="match status" value="1"/>
</dbReference>
<dbReference type="GO" id="GO:0030170">
    <property type="term" value="F:pyridoxal phosphate binding"/>
    <property type="evidence" value="ECO:0007669"/>
    <property type="project" value="InterPro"/>
</dbReference>
<keyword evidence="6 12" id="KW-0032">Aminotransferase</keyword>
<evidence type="ECO:0000259" key="13">
    <source>
        <dbReference type="Pfam" id="PF00155"/>
    </source>
</evidence>
<dbReference type="Gene3D" id="3.90.1150.10">
    <property type="entry name" value="Aspartate Aminotransferase, domain 1"/>
    <property type="match status" value="1"/>
</dbReference>
<dbReference type="UniPathway" id="UPA00031">
    <property type="reaction ID" value="UER00012"/>
</dbReference>